<accession>A0ACB7VE55</accession>
<protein>
    <submittedName>
        <fullName evidence="1">Uncharacterized protein</fullName>
    </submittedName>
</protein>
<organism evidence="1 2">
    <name type="scientific">Dioscorea alata</name>
    <name type="common">Purple yam</name>
    <dbReference type="NCBI Taxonomy" id="55571"/>
    <lineage>
        <taxon>Eukaryota</taxon>
        <taxon>Viridiplantae</taxon>
        <taxon>Streptophyta</taxon>
        <taxon>Embryophyta</taxon>
        <taxon>Tracheophyta</taxon>
        <taxon>Spermatophyta</taxon>
        <taxon>Magnoliopsida</taxon>
        <taxon>Liliopsida</taxon>
        <taxon>Dioscoreales</taxon>
        <taxon>Dioscoreaceae</taxon>
        <taxon>Dioscorea</taxon>
    </lineage>
</organism>
<dbReference type="EMBL" id="CM037019">
    <property type="protein sequence ID" value="KAH7672129.1"/>
    <property type="molecule type" value="Genomic_DNA"/>
</dbReference>
<reference evidence="2" key="1">
    <citation type="journal article" date="2022" name="Nat. Commun.">
        <title>Chromosome evolution and the genetic basis of agronomically important traits in greater yam.</title>
        <authorList>
            <person name="Bredeson J.V."/>
            <person name="Lyons J.B."/>
            <person name="Oniyinde I.O."/>
            <person name="Okereke N.R."/>
            <person name="Kolade O."/>
            <person name="Nnabue I."/>
            <person name="Nwadili C.O."/>
            <person name="Hribova E."/>
            <person name="Parker M."/>
            <person name="Nwogha J."/>
            <person name="Shu S."/>
            <person name="Carlson J."/>
            <person name="Kariba R."/>
            <person name="Muthemba S."/>
            <person name="Knop K."/>
            <person name="Barton G.J."/>
            <person name="Sherwood A.V."/>
            <person name="Lopez-Montes A."/>
            <person name="Asiedu R."/>
            <person name="Jamnadass R."/>
            <person name="Muchugi A."/>
            <person name="Goodstein D."/>
            <person name="Egesi C.N."/>
            <person name="Featherston J."/>
            <person name="Asfaw A."/>
            <person name="Simpson G.G."/>
            <person name="Dolezel J."/>
            <person name="Hendre P.S."/>
            <person name="Van Deynze A."/>
            <person name="Kumar P.L."/>
            <person name="Obidiegwu J.E."/>
            <person name="Bhattacharjee R."/>
            <person name="Rokhsar D.S."/>
        </authorList>
    </citation>
    <scope>NUCLEOTIDE SEQUENCE [LARGE SCALE GENOMIC DNA]</scope>
    <source>
        <strain evidence="2">cv. TDa95/00328</strain>
    </source>
</reference>
<comment type="caution">
    <text evidence="1">The sequence shown here is derived from an EMBL/GenBank/DDBJ whole genome shotgun (WGS) entry which is preliminary data.</text>
</comment>
<evidence type="ECO:0000313" key="2">
    <source>
        <dbReference type="Proteomes" id="UP000827976"/>
    </source>
</evidence>
<dbReference type="Proteomes" id="UP000827976">
    <property type="component" value="Chromosome 9"/>
</dbReference>
<gene>
    <name evidence="1" type="ORF">IHE45_09G032900</name>
</gene>
<evidence type="ECO:0000313" key="1">
    <source>
        <dbReference type="EMBL" id="KAH7672129.1"/>
    </source>
</evidence>
<sequence length="152" mass="17696">MPFGHFIDVTPMLQERGVLDVILQVYNEKKQGFQIRQSLLVFRAEDVTLILGLRCDGDIVSFKNEKDESNFEKKFLHKMHNRHRNAIKDNLLTIVLSKKHKDEQTFVKLLVVYFMTMIMFPNSVLHASLFVARYADNLASLGCYAWAHATHR</sequence>
<proteinExistence type="predicted"/>
<keyword evidence="2" id="KW-1185">Reference proteome</keyword>
<name>A0ACB7VE55_DIOAL</name>